<dbReference type="AlphaFoldDB" id="A0A1G2JBM5"/>
<comment type="caution">
    <text evidence="6">The sequence shown here is derived from an EMBL/GenBank/DDBJ whole genome shotgun (WGS) entry which is preliminary data.</text>
</comment>
<dbReference type="InterPro" id="IPR035994">
    <property type="entry name" value="Nucleoside_phosphorylase_sf"/>
</dbReference>
<dbReference type="SUPFAM" id="SSF53167">
    <property type="entry name" value="Purine and uridine phosphorylases"/>
    <property type="match status" value="1"/>
</dbReference>
<comment type="pathway">
    <text evidence="4">Amino-acid biosynthesis; L-methionine biosynthesis via salvage pathway; S-methyl-5-thio-alpha-D-ribose 1-phosphate from S-methyl-5'-thioadenosine (phosphorylase route): step 1/1.</text>
</comment>
<dbReference type="HAMAP" id="MF_01963">
    <property type="entry name" value="MTAP"/>
    <property type="match status" value="1"/>
</dbReference>
<dbReference type="EC" id="2.4.2.28" evidence="4"/>
<feature type="binding site" evidence="4">
    <location>
        <begin position="220"/>
        <end position="222"/>
    </location>
    <ligand>
        <name>substrate</name>
    </ligand>
</feature>
<proteinExistence type="inferred from homology"/>
<dbReference type="EMBL" id="MHPP01000016">
    <property type="protein sequence ID" value="OGZ84452.1"/>
    <property type="molecule type" value="Genomic_DNA"/>
</dbReference>
<keyword evidence="2 4" id="KW-0808">Transferase</keyword>
<sequence length="279" mass="31011">MSYGSPQKKQDAKEAAEIGLIGGSGFYQFFGKDAKEIEVDTEFGMPSDKITIGKIFGKKVAFLPRHGKKHSIPPHKVPYKANIMALKQLGVKKIIASSAAGSLQTRIKPGDFVLPDQFVDRTKNRDDTFFNGPKVAHIEMAYPYCKVLRETAKLQSKRIKIKCHPAGTAVVIEGPRFSTLADSLSYSKNGWDLINMTQYPEVVLAAEMGICYLNISIITDYDVGVYAKSKTSPVSIEQVLYNFKNNTETLKYFISKIIENIGGHDSCECQKKSERALVK</sequence>
<dbReference type="PROSITE" id="PS01240">
    <property type="entry name" value="PNP_MTAP_2"/>
    <property type="match status" value="1"/>
</dbReference>
<feature type="binding site" evidence="4">
    <location>
        <position position="197"/>
    </location>
    <ligand>
        <name>phosphate</name>
        <dbReference type="ChEBI" id="CHEBI:43474"/>
    </ligand>
</feature>
<feature type="binding site" evidence="4">
    <location>
        <position position="196"/>
    </location>
    <ligand>
        <name>substrate</name>
    </ligand>
</feature>
<evidence type="ECO:0000313" key="7">
    <source>
        <dbReference type="Proteomes" id="UP000177751"/>
    </source>
</evidence>
<evidence type="ECO:0000259" key="5">
    <source>
        <dbReference type="Pfam" id="PF01048"/>
    </source>
</evidence>
<dbReference type="CDD" id="cd09010">
    <property type="entry name" value="MTAP_SsMTAPII_like_MTIP"/>
    <property type="match status" value="1"/>
</dbReference>
<dbReference type="Pfam" id="PF01048">
    <property type="entry name" value="PNP_UDP_1"/>
    <property type="match status" value="1"/>
</dbReference>
<evidence type="ECO:0000256" key="1">
    <source>
        <dbReference type="ARBA" id="ARBA00022676"/>
    </source>
</evidence>
<evidence type="ECO:0000313" key="6">
    <source>
        <dbReference type="EMBL" id="OGZ84452.1"/>
    </source>
</evidence>
<feature type="site" description="Important for substrate specificity" evidence="4">
    <location>
        <position position="178"/>
    </location>
</feature>
<dbReference type="NCBIfam" id="NF005876">
    <property type="entry name" value="PRK07823.1"/>
    <property type="match status" value="1"/>
</dbReference>
<protein>
    <recommendedName>
        <fullName evidence="4">S-methyl-5'-thioadenosine phosphorylase</fullName>
        <ecNumber evidence="4">2.4.2.28</ecNumber>
    </recommendedName>
    <alternativeName>
        <fullName evidence="4">5'-methylthioadenosine phosphorylase</fullName>
        <shortName evidence="4">MTA phosphorylase</shortName>
        <shortName evidence="4">MTAP</shortName>
    </alternativeName>
</protein>
<feature type="binding site" evidence="4">
    <location>
        <begin position="98"/>
        <end position="99"/>
    </location>
    <ligand>
        <name>phosphate</name>
        <dbReference type="ChEBI" id="CHEBI:43474"/>
    </ligand>
</feature>
<accession>A0A1G2JBM5</accession>
<evidence type="ECO:0000256" key="3">
    <source>
        <dbReference type="ARBA" id="ARBA00022726"/>
    </source>
</evidence>
<dbReference type="Gene3D" id="3.40.50.1580">
    <property type="entry name" value="Nucleoside phosphorylase domain"/>
    <property type="match status" value="1"/>
</dbReference>
<dbReference type="NCBIfam" id="TIGR01694">
    <property type="entry name" value="MTAP"/>
    <property type="match status" value="1"/>
</dbReference>
<feature type="domain" description="Nucleoside phosphorylase" evidence="5">
    <location>
        <begin position="18"/>
        <end position="259"/>
    </location>
</feature>
<dbReference type="PANTHER" id="PTHR42679:SF2">
    <property type="entry name" value="S-METHYL-5'-THIOADENOSINE PHOSPHORYLASE"/>
    <property type="match status" value="1"/>
</dbReference>
<keyword evidence="1 4" id="KW-0328">Glycosyltransferase</keyword>
<name>A0A1G2JBM5_9BACT</name>
<evidence type="ECO:0000256" key="2">
    <source>
        <dbReference type="ARBA" id="ARBA00022679"/>
    </source>
</evidence>
<comment type="function">
    <text evidence="4">Catalyzes the reversible phosphorylation of S-methyl-5'-thioadenosine (MTA) to adenine and 5-methylthioribose-1-phosphate. Involved in the breakdown of MTA, a major by-product of polyamine biosynthesis. Responsible for the first step in the methionine salvage pathway after MTA has been generated from S-adenosylmethionine. Has broad substrate specificity with 6-aminopurine nucleosides as preferred substrates.</text>
</comment>
<keyword evidence="3 4" id="KW-0660">Purine salvage</keyword>
<gene>
    <name evidence="4" type="primary">mtnP</name>
    <name evidence="6" type="ORF">A2401_02940</name>
</gene>
<feature type="binding site" evidence="4">
    <location>
        <position position="24"/>
    </location>
    <ligand>
        <name>phosphate</name>
        <dbReference type="ChEBI" id="CHEBI:43474"/>
    </ligand>
</feature>
<dbReference type="PANTHER" id="PTHR42679">
    <property type="entry name" value="S-METHYL-5'-THIOADENOSINE PHOSPHORYLASE"/>
    <property type="match status" value="1"/>
</dbReference>
<comment type="subunit">
    <text evidence="4">Homohexamer. Dimer of a homotrimer.</text>
</comment>
<dbReference type="GO" id="GO:0005829">
    <property type="term" value="C:cytosol"/>
    <property type="evidence" value="ECO:0007669"/>
    <property type="project" value="TreeGrafter"/>
</dbReference>
<dbReference type="FunFam" id="3.40.50.1580:FF:000012">
    <property type="entry name" value="Probable 6-oxopurine nucleoside phosphorylase"/>
    <property type="match status" value="1"/>
</dbReference>
<dbReference type="GO" id="GO:0017061">
    <property type="term" value="F:S-methyl-5-thioadenosine phosphorylase activity"/>
    <property type="evidence" value="ECO:0007669"/>
    <property type="project" value="UniProtKB-UniRule"/>
</dbReference>
<evidence type="ECO:0000256" key="4">
    <source>
        <dbReference type="HAMAP-Rule" id="MF_01963"/>
    </source>
</evidence>
<dbReference type="InterPro" id="IPR018099">
    <property type="entry name" value="Purine_phosphorylase-2_CS"/>
</dbReference>
<dbReference type="UniPathway" id="UPA00904">
    <property type="reaction ID" value="UER00873"/>
</dbReference>
<dbReference type="GO" id="GO:0006166">
    <property type="term" value="P:purine ribonucleoside salvage"/>
    <property type="evidence" value="ECO:0007669"/>
    <property type="project" value="UniProtKB-KW"/>
</dbReference>
<dbReference type="InterPro" id="IPR000845">
    <property type="entry name" value="Nucleoside_phosphorylase_d"/>
</dbReference>
<feature type="site" description="Important for substrate specificity" evidence="4">
    <location>
        <position position="236"/>
    </location>
</feature>
<dbReference type="STRING" id="1802229.A2401_02940"/>
<feature type="binding site" evidence="4">
    <location>
        <begin position="65"/>
        <end position="66"/>
    </location>
    <ligand>
        <name>phosphate</name>
        <dbReference type="ChEBI" id="CHEBI:43474"/>
    </ligand>
</feature>
<comment type="catalytic activity">
    <reaction evidence="4">
        <text>S-methyl-5'-thioadenosine + phosphate = 5-(methylsulfanyl)-alpha-D-ribose 1-phosphate + adenine</text>
        <dbReference type="Rhea" id="RHEA:11852"/>
        <dbReference type="ChEBI" id="CHEBI:16708"/>
        <dbReference type="ChEBI" id="CHEBI:17509"/>
        <dbReference type="ChEBI" id="CHEBI:43474"/>
        <dbReference type="ChEBI" id="CHEBI:58533"/>
        <dbReference type="EC" id="2.4.2.28"/>
    </reaction>
</comment>
<dbReference type="Proteomes" id="UP000177751">
    <property type="component" value="Unassembled WGS sequence"/>
</dbReference>
<reference evidence="6 7" key="1">
    <citation type="journal article" date="2016" name="Nat. Commun.">
        <title>Thousands of microbial genomes shed light on interconnected biogeochemical processes in an aquifer system.</title>
        <authorList>
            <person name="Anantharaman K."/>
            <person name="Brown C.T."/>
            <person name="Hug L.A."/>
            <person name="Sharon I."/>
            <person name="Castelle C.J."/>
            <person name="Probst A.J."/>
            <person name="Thomas B.C."/>
            <person name="Singh A."/>
            <person name="Wilkins M.J."/>
            <person name="Karaoz U."/>
            <person name="Brodie E.L."/>
            <person name="Williams K.H."/>
            <person name="Hubbard S.S."/>
            <person name="Banfield J.F."/>
        </authorList>
    </citation>
    <scope>NUCLEOTIDE SEQUENCE [LARGE SCALE GENOMIC DNA]</scope>
</reference>
<dbReference type="GO" id="GO:0019509">
    <property type="term" value="P:L-methionine salvage from methylthioadenosine"/>
    <property type="evidence" value="ECO:0007669"/>
    <property type="project" value="UniProtKB-UniRule"/>
</dbReference>
<comment type="similarity">
    <text evidence="4">Belongs to the PNP/MTAP phosphorylase family. MTAP subfamily.</text>
</comment>
<dbReference type="InterPro" id="IPR010044">
    <property type="entry name" value="MTAP"/>
</dbReference>
<organism evidence="6 7">
    <name type="scientific">Candidatus Staskawiczbacteria bacterium RIFOXYC1_FULL_38_18</name>
    <dbReference type="NCBI Taxonomy" id="1802229"/>
    <lineage>
        <taxon>Bacteria</taxon>
        <taxon>Candidatus Staskawicziibacteriota</taxon>
    </lineage>
</organism>